<protein>
    <submittedName>
        <fullName evidence="2">Uncharacterized protein</fullName>
    </submittedName>
</protein>
<sequence length="213" mass="21642">MGVLERGTEGAGDVLDTLTDLLLGTDEEAPRLLDGDDNNRELVGEGKRRLLDETGRLRLLEKREKVIPPKDEVMMVLLDTLMLDDVVDNGGLGRDMVSLTVSVDGTGTPGVRVGVGCVLMMTGGPFVQGTPGRLLEHDDDRPEGTLGPLLEGGIGIEVGGGGGCPSILDKLEGVRGGGGEPGADDGKGTPGTDGIVLVGIVDAVIGGGPVAGG</sequence>
<accession>A0A2T2NGY7</accession>
<reference evidence="2 3" key="1">
    <citation type="journal article" date="2018" name="Front. Microbiol.">
        <title>Genome-Wide Analysis of Corynespora cassiicola Leaf Fall Disease Putative Effectors.</title>
        <authorList>
            <person name="Lopez D."/>
            <person name="Ribeiro S."/>
            <person name="Label P."/>
            <person name="Fumanal B."/>
            <person name="Venisse J.S."/>
            <person name="Kohler A."/>
            <person name="de Oliveira R.R."/>
            <person name="Labutti K."/>
            <person name="Lipzen A."/>
            <person name="Lail K."/>
            <person name="Bauer D."/>
            <person name="Ohm R.A."/>
            <person name="Barry K.W."/>
            <person name="Spatafora J."/>
            <person name="Grigoriev I.V."/>
            <person name="Martin F.M."/>
            <person name="Pujade-Renaud V."/>
        </authorList>
    </citation>
    <scope>NUCLEOTIDE SEQUENCE [LARGE SCALE GENOMIC DNA]</scope>
    <source>
        <strain evidence="2 3">Philippines</strain>
    </source>
</reference>
<proteinExistence type="predicted"/>
<dbReference type="Proteomes" id="UP000240883">
    <property type="component" value="Unassembled WGS sequence"/>
</dbReference>
<evidence type="ECO:0000313" key="3">
    <source>
        <dbReference type="Proteomes" id="UP000240883"/>
    </source>
</evidence>
<name>A0A2T2NGY7_CORCC</name>
<evidence type="ECO:0000313" key="2">
    <source>
        <dbReference type="EMBL" id="PSN64526.1"/>
    </source>
</evidence>
<gene>
    <name evidence="2" type="ORF">BS50DRAFT_636688</name>
</gene>
<dbReference type="EMBL" id="KZ678138">
    <property type="protein sequence ID" value="PSN64526.1"/>
    <property type="molecule type" value="Genomic_DNA"/>
</dbReference>
<evidence type="ECO:0000256" key="1">
    <source>
        <dbReference type="SAM" id="MobiDB-lite"/>
    </source>
</evidence>
<dbReference type="AlphaFoldDB" id="A0A2T2NGY7"/>
<keyword evidence="3" id="KW-1185">Reference proteome</keyword>
<feature type="region of interest" description="Disordered" evidence="1">
    <location>
        <begin position="172"/>
        <end position="191"/>
    </location>
</feature>
<organism evidence="2 3">
    <name type="scientific">Corynespora cassiicola Philippines</name>
    <dbReference type="NCBI Taxonomy" id="1448308"/>
    <lineage>
        <taxon>Eukaryota</taxon>
        <taxon>Fungi</taxon>
        <taxon>Dikarya</taxon>
        <taxon>Ascomycota</taxon>
        <taxon>Pezizomycotina</taxon>
        <taxon>Dothideomycetes</taxon>
        <taxon>Pleosporomycetidae</taxon>
        <taxon>Pleosporales</taxon>
        <taxon>Corynesporascaceae</taxon>
        <taxon>Corynespora</taxon>
    </lineage>
</organism>